<dbReference type="PIRSF" id="PIRSF037188">
    <property type="entry name" value="U6_snRNA_Lsm7"/>
    <property type="match status" value="1"/>
</dbReference>
<evidence type="ECO:0000256" key="8">
    <source>
        <dbReference type="ARBA" id="ARBA00023274"/>
    </source>
</evidence>
<dbReference type="GO" id="GO:0071013">
    <property type="term" value="C:catalytic step 2 spliceosome"/>
    <property type="evidence" value="ECO:0007669"/>
    <property type="project" value="TreeGrafter"/>
</dbReference>
<dbReference type="GO" id="GO:0071004">
    <property type="term" value="C:U2-type prespliceosome"/>
    <property type="evidence" value="ECO:0007669"/>
    <property type="project" value="TreeGrafter"/>
</dbReference>
<evidence type="ECO:0000256" key="6">
    <source>
        <dbReference type="ARBA" id="ARBA00023187"/>
    </source>
</evidence>
<evidence type="ECO:0000313" key="12">
    <source>
        <dbReference type="Proteomes" id="UP000326759"/>
    </source>
</evidence>
<accession>A0A5N5SRS2</accession>
<dbReference type="GO" id="GO:0071011">
    <property type="term" value="C:precatalytic spliceosome"/>
    <property type="evidence" value="ECO:0007669"/>
    <property type="project" value="TreeGrafter"/>
</dbReference>
<dbReference type="InterPro" id="IPR010920">
    <property type="entry name" value="LSM_dom_sf"/>
</dbReference>
<comment type="caution">
    <text evidence="11">The sequence shown here is derived from an EMBL/GenBank/DDBJ whole genome shotgun (WGS) entry which is preliminary data.</text>
</comment>
<dbReference type="Pfam" id="PF01423">
    <property type="entry name" value="LSM"/>
    <property type="match status" value="1"/>
</dbReference>
<evidence type="ECO:0000313" key="11">
    <source>
        <dbReference type="EMBL" id="KAB7496339.1"/>
    </source>
</evidence>
<keyword evidence="5 9" id="KW-0694">RNA-binding</keyword>
<evidence type="ECO:0000256" key="3">
    <source>
        <dbReference type="ARBA" id="ARBA00022664"/>
    </source>
</evidence>
<feature type="domain" description="Sm" evidence="10">
    <location>
        <begin position="4"/>
        <end position="76"/>
    </location>
</feature>
<reference evidence="11 12" key="1">
    <citation type="journal article" date="2019" name="PLoS Biol.">
        <title>Sex chromosomes control vertical transmission of feminizing Wolbachia symbionts in an isopod.</title>
        <authorList>
            <person name="Becking T."/>
            <person name="Chebbi M.A."/>
            <person name="Giraud I."/>
            <person name="Moumen B."/>
            <person name="Laverre T."/>
            <person name="Caubet Y."/>
            <person name="Peccoud J."/>
            <person name="Gilbert C."/>
            <person name="Cordaux R."/>
        </authorList>
    </citation>
    <scope>NUCLEOTIDE SEQUENCE [LARGE SCALE GENOMIC DNA]</scope>
    <source>
        <strain evidence="11">ANa2</strain>
        <tissue evidence="11">Whole body excluding digestive tract and cuticle</tissue>
    </source>
</reference>
<keyword evidence="4 9" id="KW-0747">Spliceosome</keyword>
<organism evidence="11 12">
    <name type="scientific">Armadillidium nasatum</name>
    <dbReference type="NCBI Taxonomy" id="96803"/>
    <lineage>
        <taxon>Eukaryota</taxon>
        <taxon>Metazoa</taxon>
        <taxon>Ecdysozoa</taxon>
        <taxon>Arthropoda</taxon>
        <taxon>Crustacea</taxon>
        <taxon>Multicrustacea</taxon>
        <taxon>Malacostraca</taxon>
        <taxon>Eumalacostraca</taxon>
        <taxon>Peracarida</taxon>
        <taxon>Isopoda</taxon>
        <taxon>Oniscidea</taxon>
        <taxon>Crinocheta</taxon>
        <taxon>Armadillidiidae</taxon>
        <taxon>Armadillidium</taxon>
    </lineage>
</organism>
<keyword evidence="6 9" id="KW-0508">mRNA splicing</keyword>
<dbReference type="InterPro" id="IPR001163">
    <property type="entry name" value="Sm_dom_euk/arc"/>
</dbReference>
<dbReference type="PANTHER" id="PTHR10553">
    <property type="entry name" value="SMALL NUCLEAR RIBONUCLEOPROTEIN"/>
    <property type="match status" value="1"/>
</dbReference>
<keyword evidence="8 9" id="KW-0687">Ribonucleoprotein</keyword>
<proteinExistence type="inferred from homology"/>
<dbReference type="OrthoDB" id="2146at2759"/>
<keyword evidence="12" id="KW-1185">Reference proteome</keyword>
<dbReference type="FunFam" id="2.30.30.100:FF:000017">
    <property type="entry name" value="Small nuclear ribonucleoprotein G"/>
    <property type="match status" value="1"/>
</dbReference>
<dbReference type="Gene3D" id="2.30.30.100">
    <property type="match status" value="1"/>
</dbReference>
<comment type="subcellular location">
    <subcellularLocation>
        <location evidence="1 9">Nucleus</location>
    </subcellularLocation>
</comment>
<evidence type="ECO:0000256" key="1">
    <source>
        <dbReference type="ARBA" id="ARBA00004123"/>
    </source>
</evidence>
<dbReference type="GO" id="GO:0034719">
    <property type="term" value="C:SMN-Sm protein complex"/>
    <property type="evidence" value="ECO:0007669"/>
    <property type="project" value="TreeGrafter"/>
</dbReference>
<evidence type="ECO:0000256" key="2">
    <source>
        <dbReference type="ARBA" id="ARBA00006850"/>
    </source>
</evidence>
<dbReference type="GO" id="GO:0097526">
    <property type="term" value="C:spliceosomal tri-snRNP complex"/>
    <property type="evidence" value="ECO:0007669"/>
    <property type="project" value="TreeGrafter"/>
</dbReference>
<dbReference type="InterPro" id="IPR044641">
    <property type="entry name" value="Lsm7/SmG-like"/>
</dbReference>
<dbReference type="GO" id="GO:0005682">
    <property type="term" value="C:U5 snRNP"/>
    <property type="evidence" value="ECO:0007669"/>
    <property type="project" value="TreeGrafter"/>
</dbReference>
<dbReference type="GO" id="GO:0005686">
    <property type="term" value="C:U2 snRNP"/>
    <property type="evidence" value="ECO:0007669"/>
    <property type="project" value="TreeGrafter"/>
</dbReference>
<sequence>MSKAHPPELKKYMDKRIVAKLNGSRLVEGVLRGFDPFLNLVVDEGIEIRKNEEKVNIGVVVIRGSSIVMLEAKDRIG</sequence>
<evidence type="ECO:0000256" key="4">
    <source>
        <dbReference type="ARBA" id="ARBA00022728"/>
    </source>
</evidence>
<keyword evidence="3 9" id="KW-0507">mRNA processing</keyword>
<dbReference type="CDD" id="cd01719">
    <property type="entry name" value="Sm_G"/>
    <property type="match status" value="1"/>
</dbReference>
<dbReference type="GO" id="GO:0000387">
    <property type="term" value="P:spliceosomal snRNP assembly"/>
    <property type="evidence" value="ECO:0007669"/>
    <property type="project" value="UniProtKB-UniRule"/>
</dbReference>
<name>A0A5N5SRS2_9CRUS</name>
<dbReference type="SMART" id="SM00651">
    <property type="entry name" value="Sm"/>
    <property type="match status" value="1"/>
</dbReference>
<dbReference type="PROSITE" id="PS52002">
    <property type="entry name" value="SM"/>
    <property type="match status" value="1"/>
</dbReference>
<evidence type="ECO:0000256" key="7">
    <source>
        <dbReference type="ARBA" id="ARBA00023242"/>
    </source>
</evidence>
<dbReference type="GO" id="GO:0003723">
    <property type="term" value="F:RNA binding"/>
    <property type="evidence" value="ECO:0007669"/>
    <property type="project" value="UniProtKB-UniRule"/>
</dbReference>
<comment type="function">
    <text evidence="9">Plays a role in pre-mRNA splicing.</text>
</comment>
<protein>
    <recommendedName>
        <fullName evidence="9">Small nuclear ribonucleoprotein G</fullName>
        <shortName evidence="9">snRNP-G</shortName>
    </recommendedName>
</protein>
<dbReference type="GO" id="GO:0005687">
    <property type="term" value="C:U4 snRNP"/>
    <property type="evidence" value="ECO:0007669"/>
    <property type="project" value="TreeGrafter"/>
</dbReference>
<evidence type="ECO:0000259" key="10">
    <source>
        <dbReference type="PROSITE" id="PS52002"/>
    </source>
</evidence>
<dbReference type="SUPFAM" id="SSF50182">
    <property type="entry name" value="Sm-like ribonucleoproteins"/>
    <property type="match status" value="1"/>
</dbReference>
<dbReference type="PANTHER" id="PTHR10553:SF2">
    <property type="entry name" value="SMALL NUCLEAR RIBONUCLEOPROTEIN G"/>
    <property type="match status" value="1"/>
</dbReference>
<dbReference type="EMBL" id="SEYY01021471">
    <property type="protein sequence ID" value="KAB7496339.1"/>
    <property type="molecule type" value="Genomic_DNA"/>
</dbReference>
<dbReference type="AlphaFoldDB" id="A0A5N5SRS2"/>
<dbReference type="GO" id="GO:0043186">
    <property type="term" value="C:P granule"/>
    <property type="evidence" value="ECO:0007669"/>
    <property type="project" value="TreeGrafter"/>
</dbReference>
<evidence type="ECO:0000256" key="5">
    <source>
        <dbReference type="ARBA" id="ARBA00022884"/>
    </source>
</evidence>
<comment type="similarity">
    <text evidence="2 9">Belongs to the snRNP Sm proteins family.</text>
</comment>
<dbReference type="GO" id="GO:0005689">
    <property type="term" value="C:U12-type spliceosomal complex"/>
    <property type="evidence" value="ECO:0007669"/>
    <property type="project" value="TreeGrafter"/>
</dbReference>
<keyword evidence="7 9" id="KW-0539">Nucleus</keyword>
<dbReference type="InterPro" id="IPR034098">
    <property type="entry name" value="Sm_G"/>
</dbReference>
<dbReference type="InterPro" id="IPR047575">
    <property type="entry name" value="Sm"/>
</dbReference>
<gene>
    <name evidence="11" type="primary">Snrpg</name>
    <name evidence="11" type="ORF">Anas_05338</name>
</gene>
<dbReference type="Proteomes" id="UP000326759">
    <property type="component" value="Unassembled WGS sequence"/>
</dbReference>
<dbReference type="GO" id="GO:0005685">
    <property type="term" value="C:U1 snRNP"/>
    <property type="evidence" value="ECO:0007669"/>
    <property type="project" value="TreeGrafter"/>
</dbReference>
<evidence type="ECO:0000256" key="9">
    <source>
        <dbReference type="RuleBase" id="RU365052"/>
    </source>
</evidence>